<feature type="region of interest" description="Disordered" evidence="1">
    <location>
        <begin position="1"/>
        <end position="20"/>
    </location>
</feature>
<dbReference type="Proteomes" id="UP000838756">
    <property type="component" value="Unassembled WGS sequence"/>
</dbReference>
<keyword evidence="3" id="KW-1185">Reference proteome</keyword>
<gene>
    <name evidence="2" type="primary">jg23521</name>
    <name evidence="2" type="ORF">PAEG_LOCUS7868</name>
</gene>
<evidence type="ECO:0000313" key="3">
    <source>
        <dbReference type="Proteomes" id="UP000838756"/>
    </source>
</evidence>
<name>A0A8S4QYX8_9NEOP</name>
<protein>
    <submittedName>
        <fullName evidence="2">Jg23521 protein</fullName>
    </submittedName>
</protein>
<accession>A0A8S4QYX8</accession>
<organism evidence="2 3">
    <name type="scientific">Pararge aegeria aegeria</name>
    <dbReference type="NCBI Taxonomy" id="348720"/>
    <lineage>
        <taxon>Eukaryota</taxon>
        <taxon>Metazoa</taxon>
        <taxon>Ecdysozoa</taxon>
        <taxon>Arthropoda</taxon>
        <taxon>Hexapoda</taxon>
        <taxon>Insecta</taxon>
        <taxon>Pterygota</taxon>
        <taxon>Neoptera</taxon>
        <taxon>Endopterygota</taxon>
        <taxon>Lepidoptera</taxon>
        <taxon>Glossata</taxon>
        <taxon>Ditrysia</taxon>
        <taxon>Papilionoidea</taxon>
        <taxon>Nymphalidae</taxon>
        <taxon>Satyrinae</taxon>
        <taxon>Satyrini</taxon>
        <taxon>Parargina</taxon>
        <taxon>Pararge</taxon>
    </lineage>
</organism>
<dbReference type="EMBL" id="CAKXAJ010022926">
    <property type="protein sequence ID" value="CAH2227339.1"/>
    <property type="molecule type" value="Genomic_DNA"/>
</dbReference>
<reference evidence="2" key="1">
    <citation type="submission" date="2022-03" db="EMBL/GenBank/DDBJ databases">
        <authorList>
            <person name="Lindestad O."/>
        </authorList>
    </citation>
    <scope>NUCLEOTIDE SEQUENCE</scope>
</reference>
<evidence type="ECO:0000256" key="1">
    <source>
        <dbReference type="SAM" id="MobiDB-lite"/>
    </source>
</evidence>
<proteinExistence type="predicted"/>
<evidence type="ECO:0000313" key="2">
    <source>
        <dbReference type="EMBL" id="CAH2227339.1"/>
    </source>
</evidence>
<sequence length="79" mass="9350">MQWAGHVQRMEGTRAQKRLMEGTWEGRRGRGRPEYLTVMRIEEDPFCSVCGEVETSFHFKAECPMYALVRWEVQGRKNK</sequence>
<comment type="caution">
    <text evidence="2">The sequence shown here is derived from an EMBL/GenBank/DDBJ whole genome shotgun (WGS) entry which is preliminary data.</text>
</comment>
<dbReference type="AlphaFoldDB" id="A0A8S4QYX8"/>
<dbReference type="OrthoDB" id="5419617at2759"/>
<feature type="compositionally biased region" description="Basic and acidic residues" evidence="1">
    <location>
        <begin position="8"/>
        <end position="20"/>
    </location>
</feature>